<evidence type="ECO:0000313" key="2">
    <source>
        <dbReference type="EMBL" id="EQB11133.1"/>
    </source>
</evidence>
<organism evidence="2 3">
    <name type="scientific">Sphingobium lactosutens DS20</name>
    <dbReference type="NCBI Taxonomy" id="1331060"/>
    <lineage>
        <taxon>Bacteria</taxon>
        <taxon>Pseudomonadati</taxon>
        <taxon>Pseudomonadota</taxon>
        <taxon>Alphaproteobacteria</taxon>
        <taxon>Sphingomonadales</taxon>
        <taxon>Sphingomonadaceae</taxon>
        <taxon>Sphingobium</taxon>
    </lineage>
</organism>
<evidence type="ECO:0000313" key="3">
    <source>
        <dbReference type="Proteomes" id="UP000015531"/>
    </source>
</evidence>
<gene>
    <name evidence="2" type="ORF">RLDS_24885</name>
</gene>
<dbReference type="EMBL" id="ATDP01000108">
    <property type="protein sequence ID" value="EQB11133.1"/>
    <property type="molecule type" value="Genomic_DNA"/>
</dbReference>
<keyword evidence="1" id="KW-0472">Membrane</keyword>
<feature type="transmembrane region" description="Helical" evidence="1">
    <location>
        <begin position="61"/>
        <end position="84"/>
    </location>
</feature>
<protein>
    <recommendedName>
        <fullName evidence="4">EamA domain-containing protein</fullName>
    </recommendedName>
</protein>
<dbReference type="PATRIC" id="fig|1331060.3.peg.4830"/>
<keyword evidence="1" id="KW-1133">Transmembrane helix</keyword>
<dbReference type="eggNOG" id="ENOG5031XD1">
    <property type="taxonomic scope" value="Bacteria"/>
</dbReference>
<evidence type="ECO:0000256" key="1">
    <source>
        <dbReference type="SAM" id="Phobius"/>
    </source>
</evidence>
<feature type="transmembrane region" description="Helical" evidence="1">
    <location>
        <begin position="34"/>
        <end position="54"/>
    </location>
</feature>
<sequence>MGISLTSIFIFLVALITQISGAALIPRTAGFTDIGWTATCLASYIASTWLLAILVRQGVALNIVVPFMAAAVPLSTIAIAYLAYGQSVSLPKLGLLVGACCAIGIAGSLK</sequence>
<dbReference type="RefSeq" id="WP_021228422.1">
    <property type="nucleotide sequence ID" value="NZ_ATDP01000108.1"/>
</dbReference>
<keyword evidence="3" id="KW-1185">Reference proteome</keyword>
<dbReference type="OrthoDB" id="7508601at2"/>
<accession>T0HG77</accession>
<proteinExistence type="predicted"/>
<dbReference type="Proteomes" id="UP000015531">
    <property type="component" value="Unassembled WGS sequence"/>
</dbReference>
<reference evidence="2 3" key="1">
    <citation type="journal article" date="2013" name="Genome Announc.">
        <title>Draft Genome Sequence of Sphingobium lactosutens Strain DS20T, Isolated from a Hexachlorocyclohexane Dumpsite.</title>
        <authorList>
            <person name="Kumar R."/>
            <person name="Dwivedi V."/>
            <person name="Negi V."/>
            <person name="Khurana J.P."/>
            <person name="Lal R."/>
        </authorList>
    </citation>
    <scope>NUCLEOTIDE SEQUENCE [LARGE SCALE GENOMIC DNA]</scope>
    <source>
        <strain evidence="2 3">DS20</strain>
    </source>
</reference>
<evidence type="ECO:0008006" key="4">
    <source>
        <dbReference type="Google" id="ProtNLM"/>
    </source>
</evidence>
<comment type="caution">
    <text evidence="2">The sequence shown here is derived from an EMBL/GenBank/DDBJ whole genome shotgun (WGS) entry which is preliminary data.</text>
</comment>
<feature type="transmembrane region" description="Helical" evidence="1">
    <location>
        <begin position="90"/>
        <end position="109"/>
    </location>
</feature>
<keyword evidence="1" id="KW-0812">Transmembrane</keyword>
<dbReference type="AlphaFoldDB" id="T0HG77"/>
<dbReference type="Gene3D" id="1.10.3730.20">
    <property type="match status" value="1"/>
</dbReference>
<name>T0HG77_9SPHN</name>